<evidence type="ECO:0000259" key="13">
    <source>
        <dbReference type="Pfam" id="PF00294"/>
    </source>
</evidence>
<dbReference type="CDD" id="cd01174">
    <property type="entry name" value="ribokinase"/>
    <property type="match status" value="1"/>
</dbReference>
<dbReference type="SUPFAM" id="SSF53613">
    <property type="entry name" value="Ribokinase-like"/>
    <property type="match status" value="1"/>
</dbReference>
<feature type="binding site" evidence="12">
    <location>
        <position position="142"/>
    </location>
    <ligand>
        <name>substrate</name>
    </ligand>
</feature>
<evidence type="ECO:0000256" key="11">
    <source>
        <dbReference type="ARBA" id="ARBA00023277"/>
    </source>
</evidence>
<dbReference type="GO" id="GO:0005829">
    <property type="term" value="C:cytosol"/>
    <property type="evidence" value="ECO:0007669"/>
    <property type="project" value="TreeGrafter"/>
</dbReference>
<dbReference type="InterPro" id="IPR002139">
    <property type="entry name" value="Ribo/fructo_kinase"/>
</dbReference>
<comment type="catalytic activity">
    <reaction evidence="12">
        <text>D-ribose + ATP = D-ribose 5-phosphate + ADP + H(+)</text>
        <dbReference type="Rhea" id="RHEA:13697"/>
        <dbReference type="ChEBI" id="CHEBI:15378"/>
        <dbReference type="ChEBI" id="CHEBI:30616"/>
        <dbReference type="ChEBI" id="CHEBI:47013"/>
        <dbReference type="ChEBI" id="CHEBI:78346"/>
        <dbReference type="ChEBI" id="CHEBI:456216"/>
        <dbReference type="EC" id="2.7.1.15"/>
    </reaction>
</comment>
<dbReference type="InterPro" id="IPR011877">
    <property type="entry name" value="Ribokinase"/>
</dbReference>
<feature type="active site" description="Proton acceptor" evidence="12">
    <location>
        <position position="247"/>
    </location>
</feature>
<evidence type="ECO:0000256" key="3">
    <source>
        <dbReference type="ARBA" id="ARBA00016943"/>
    </source>
</evidence>
<feature type="binding site" evidence="12">
    <location>
        <position position="282"/>
    </location>
    <ligand>
        <name>K(+)</name>
        <dbReference type="ChEBI" id="CHEBI:29103"/>
    </ligand>
</feature>
<dbReference type="HAMAP" id="MF_01987">
    <property type="entry name" value="Ribokinase"/>
    <property type="match status" value="1"/>
</dbReference>
<proteinExistence type="inferred from homology"/>
<feature type="binding site" evidence="12">
    <location>
        <position position="277"/>
    </location>
    <ligand>
        <name>K(+)</name>
        <dbReference type="ChEBI" id="CHEBI:29103"/>
    </ligand>
</feature>
<dbReference type="EMBL" id="FMBE01000011">
    <property type="protein sequence ID" value="SCB89278.1"/>
    <property type="molecule type" value="Genomic_DNA"/>
</dbReference>
<keyword evidence="9 12" id="KW-0460">Magnesium</keyword>
<feature type="binding site" evidence="12">
    <location>
        <position position="280"/>
    </location>
    <ligand>
        <name>K(+)</name>
        <dbReference type="ChEBI" id="CHEBI:29103"/>
    </ligand>
</feature>
<dbReference type="InterPro" id="IPR011611">
    <property type="entry name" value="PfkB_dom"/>
</dbReference>
<reference evidence="15" key="1">
    <citation type="submission" date="2016-08" db="EMBL/GenBank/DDBJ databases">
        <authorList>
            <person name="Loux V."/>
            <person name="Rue O."/>
        </authorList>
    </citation>
    <scope>NUCLEOTIDE SEQUENCE [LARGE SCALE GENOMIC DNA]</scope>
    <source>
        <strain evidence="15">INRA Bc05-F1</strain>
    </source>
</reference>
<dbReference type="PRINTS" id="PR00990">
    <property type="entry name" value="RIBOKINASE"/>
</dbReference>
<dbReference type="GO" id="GO:0004747">
    <property type="term" value="F:ribokinase activity"/>
    <property type="evidence" value="ECO:0007669"/>
    <property type="project" value="UniProtKB-UniRule"/>
</dbReference>
<dbReference type="AlphaFoldDB" id="A0A1C4A3S1"/>
<dbReference type="GO" id="GO:0046872">
    <property type="term" value="F:metal ion binding"/>
    <property type="evidence" value="ECO:0007669"/>
    <property type="project" value="UniProtKB-KW"/>
</dbReference>
<dbReference type="InterPro" id="IPR002173">
    <property type="entry name" value="Carboh/pur_kinase_PfkB_CS"/>
</dbReference>
<keyword evidence="7 12" id="KW-0418">Kinase</keyword>
<dbReference type="Gene3D" id="3.40.1190.20">
    <property type="match status" value="1"/>
</dbReference>
<evidence type="ECO:0000256" key="6">
    <source>
        <dbReference type="ARBA" id="ARBA00022741"/>
    </source>
</evidence>
<dbReference type="Proteomes" id="UP000196052">
    <property type="component" value="Unassembled WGS sequence"/>
</dbReference>
<evidence type="ECO:0000256" key="10">
    <source>
        <dbReference type="ARBA" id="ARBA00022958"/>
    </source>
</evidence>
<feature type="binding site" evidence="12">
    <location>
        <begin position="14"/>
        <end position="16"/>
    </location>
    <ligand>
        <name>substrate</name>
    </ligand>
</feature>
<comment type="similarity">
    <text evidence="1">Belongs to the carbohydrate kinase pfkB family.</text>
</comment>
<evidence type="ECO:0000256" key="5">
    <source>
        <dbReference type="ARBA" id="ARBA00022723"/>
    </source>
</evidence>
<dbReference type="FunFam" id="3.40.1190.20:FF:000024">
    <property type="entry name" value="Ribokinase"/>
    <property type="match status" value="1"/>
</dbReference>
<dbReference type="InterPro" id="IPR029056">
    <property type="entry name" value="Ribokinase-like"/>
</dbReference>
<keyword evidence="5 12" id="KW-0479">Metal-binding</keyword>
<keyword evidence="6 12" id="KW-0547">Nucleotide-binding</keyword>
<dbReference type="PANTHER" id="PTHR10584:SF166">
    <property type="entry name" value="RIBOKINASE"/>
    <property type="match status" value="1"/>
</dbReference>
<comment type="similarity">
    <text evidence="12">Belongs to the carbohydrate kinase PfkB family. Ribokinase subfamily.</text>
</comment>
<dbReference type="NCBIfam" id="TIGR02152">
    <property type="entry name" value="D_ribokin_bact"/>
    <property type="match status" value="1"/>
</dbReference>
<feature type="binding site" evidence="12">
    <location>
        <position position="271"/>
    </location>
    <ligand>
        <name>ATP</name>
        <dbReference type="ChEBI" id="CHEBI:30616"/>
    </ligand>
</feature>
<evidence type="ECO:0000256" key="8">
    <source>
        <dbReference type="ARBA" id="ARBA00022840"/>
    </source>
</evidence>
<feature type="domain" description="Carbohydrate kinase PfkB" evidence="13">
    <location>
        <begin position="4"/>
        <end position="289"/>
    </location>
</feature>
<comment type="pathway">
    <text evidence="12">Carbohydrate metabolism; D-ribose degradation; D-ribose 5-phosphate from beta-D-ribopyranose: step 2/2.</text>
</comment>
<dbReference type="PANTHER" id="PTHR10584">
    <property type="entry name" value="SUGAR KINASE"/>
    <property type="match status" value="1"/>
</dbReference>
<comment type="function">
    <text evidence="12">Catalyzes the phosphorylation of ribose at O-5 in a reaction requiring ATP and magnesium. The resulting D-ribose-5-phosphate can then be used either for sythesis of nucleotides, histidine, and tryptophan, or as a component of the pentose phosphate pathway.</text>
</comment>
<feature type="binding site" evidence="12">
    <location>
        <begin position="246"/>
        <end position="247"/>
    </location>
    <ligand>
        <name>ATP</name>
        <dbReference type="ChEBI" id="CHEBI:30616"/>
    </ligand>
</feature>
<evidence type="ECO:0000256" key="2">
    <source>
        <dbReference type="ARBA" id="ARBA00012035"/>
    </source>
</evidence>
<dbReference type="GO" id="GO:0005524">
    <property type="term" value="F:ATP binding"/>
    <property type="evidence" value="ECO:0007669"/>
    <property type="project" value="UniProtKB-UniRule"/>
</dbReference>
<dbReference type="EC" id="2.7.1.15" evidence="2 12"/>
<keyword evidence="11 12" id="KW-0119">Carbohydrate metabolism</keyword>
<keyword evidence="8 12" id="KW-0067">ATP-binding</keyword>
<gene>
    <name evidence="12" type="primary">rbsK</name>
    <name evidence="14" type="ORF">BC05F1_00665</name>
</gene>
<dbReference type="UniPathway" id="UPA00916">
    <property type="reaction ID" value="UER00889"/>
</dbReference>
<comment type="subunit">
    <text evidence="12">Homodimer.</text>
</comment>
<accession>A0A1C4A3S1</accession>
<feature type="binding site" evidence="12">
    <location>
        <position position="186"/>
    </location>
    <ligand>
        <name>ATP</name>
        <dbReference type="ChEBI" id="CHEBI:30616"/>
    </ligand>
</feature>
<evidence type="ECO:0000256" key="7">
    <source>
        <dbReference type="ARBA" id="ARBA00022777"/>
    </source>
</evidence>
<feature type="binding site" evidence="12">
    <location>
        <position position="247"/>
    </location>
    <ligand>
        <name>substrate</name>
    </ligand>
</feature>
<dbReference type="PROSITE" id="PS00584">
    <property type="entry name" value="PFKB_KINASES_2"/>
    <property type="match status" value="1"/>
</dbReference>
<feature type="binding site" evidence="12">
    <location>
        <begin position="215"/>
        <end position="220"/>
    </location>
    <ligand>
        <name>ATP</name>
        <dbReference type="ChEBI" id="CHEBI:30616"/>
    </ligand>
</feature>
<comment type="cofactor">
    <cofactor evidence="12">
        <name>Mg(2+)</name>
        <dbReference type="ChEBI" id="CHEBI:18420"/>
    </cofactor>
    <text evidence="12">Requires a divalent cation, most likely magnesium in vivo, as an electrophilic catalyst to aid phosphoryl group transfer. It is the chelate of the metal and the nucleotide that is the actual substrate.</text>
</comment>
<dbReference type="GO" id="GO:0019303">
    <property type="term" value="P:D-ribose catabolic process"/>
    <property type="evidence" value="ECO:0007669"/>
    <property type="project" value="UniProtKB-UniRule"/>
</dbReference>
<evidence type="ECO:0000313" key="14">
    <source>
        <dbReference type="EMBL" id="SCB89278.1"/>
    </source>
</evidence>
<evidence type="ECO:0000256" key="4">
    <source>
        <dbReference type="ARBA" id="ARBA00022679"/>
    </source>
</evidence>
<comment type="activity regulation">
    <text evidence="12">Activated by a monovalent cation that binds near, but not in, the active site. The most likely occupant of the site in vivo is potassium. Ion binding induces a conformational change that may alter substrate affinity.</text>
</comment>
<protein>
    <recommendedName>
        <fullName evidence="3 12">Ribokinase</fullName>
        <shortName evidence="12">RK</shortName>
        <ecNumber evidence="2 12">2.7.1.15</ecNumber>
    </recommendedName>
</protein>
<dbReference type="Pfam" id="PF00294">
    <property type="entry name" value="PfkB"/>
    <property type="match status" value="1"/>
</dbReference>
<keyword evidence="4 12" id="KW-0808">Transferase</keyword>
<keyword evidence="10 12" id="KW-0630">Potassium</keyword>
<feature type="binding site" evidence="12">
    <location>
        <begin position="42"/>
        <end position="46"/>
    </location>
    <ligand>
        <name>substrate</name>
    </ligand>
</feature>
<evidence type="ECO:0000256" key="1">
    <source>
        <dbReference type="ARBA" id="ARBA00005380"/>
    </source>
</evidence>
<name>A0A1C4A3S1_9BACI</name>
<feature type="binding site" evidence="12">
    <location>
        <position position="241"/>
    </location>
    <ligand>
        <name>K(+)</name>
        <dbReference type="ChEBI" id="CHEBI:29103"/>
    </ligand>
</feature>
<keyword evidence="12" id="KW-0963">Cytoplasm</keyword>
<evidence type="ECO:0000313" key="15">
    <source>
        <dbReference type="Proteomes" id="UP000196052"/>
    </source>
</evidence>
<comment type="caution">
    <text evidence="12">Lacks conserved residue(s) required for the propagation of feature annotation.</text>
</comment>
<sequence>MKQMPNIAVVGSISMDLVAVSKKRPKAGETVIGEAFHTIPGGKGANQAVAAARLGANVAMVGAVGNDNYGTVVRNNLENERVFIDYVVPVTDTATGIAHIVLAEEDNSIVVVQGANALVNESVVDRSKDLLIKADMVVLQLEIPLETVKYVLAICEEHKIPVMLNPAPAQVLSEDILEKATYITPNEHECRIVLDDFTSPIEDLLAKYPNKLLMTEGSKGVRFHNGTEIVHVPSIAVDVVDTTGAGDTFNGALAVALSEGETLQKAIRFANIAGGLSVTKLGAQGGMPTRDRVREVQVIVG</sequence>
<evidence type="ECO:0000256" key="12">
    <source>
        <dbReference type="HAMAP-Rule" id="MF_01987"/>
    </source>
</evidence>
<organism evidence="14 15">
    <name type="scientific">Bacillus wiedmannii</name>
    <dbReference type="NCBI Taxonomy" id="1890302"/>
    <lineage>
        <taxon>Bacteria</taxon>
        <taxon>Bacillati</taxon>
        <taxon>Bacillota</taxon>
        <taxon>Bacilli</taxon>
        <taxon>Bacillales</taxon>
        <taxon>Bacillaceae</taxon>
        <taxon>Bacillus</taxon>
        <taxon>Bacillus cereus group</taxon>
    </lineage>
</organism>
<comment type="subcellular location">
    <subcellularLocation>
        <location evidence="12">Cytoplasm</location>
    </subcellularLocation>
</comment>
<feature type="binding site" evidence="12">
    <location>
        <position position="243"/>
    </location>
    <ligand>
        <name>K(+)</name>
        <dbReference type="ChEBI" id="CHEBI:29103"/>
    </ligand>
</feature>
<evidence type="ECO:0000256" key="9">
    <source>
        <dbReference type="ARBA" id="ARBA00022842"/>
    </source>
</evidence>